<proteinExistence type="inferred from homology"/>
<evidence type="ECO:0000256" key="8">
    <source>
        <dbReference type="SAM" id="SignalP"/>
    </source>
</evidence>
<feature type="domain" description="Transmembrane protein TMEM132 fifth" evidence="12">
    <location>
        <begin position="493"/>
        <end position="637"/>
    </location>
</feature>
<evidence type="ECO:0000256" key="4">
    <source>
        <dbReference type="ARBA" id="ARBA00022989"/>
    </source>
</evidence>
<dbReference type="EMBL" id="JAZGQO010000002">
    <property type="protein sequence ID" value="KAK6190749.1"/>
    <property type="molecule type" value="Genomic_DNA"/>
</dbReference>
<feature type="compositionally biased region" description="Polar residues" evidence="6">
    <location>
        <begin position="852"/>
        <end position="864"/>
    </location>
</feature>
<keyword evidence="3 7" id="KW-0812">Transmembrane</keyword>
<accession>A0AAN8KDZ8</accession>
<keyword evidence="15" id="KW-1185">Reference proteome</keyword>
<feature type="region of interest" description="Disordered" evidence="6">
    <location>
        <begin position="965"/>
        <end position="987"/>
    </location>
</feature>
<gene>
    <name evidence="14" type="ORF">SNE40_002545</name>
</gene>
<protein>
    <submittedName>
        <fullName evidence="14">Uncharacterized protein</fullName>
    </submittedName>
</protein>
<evidence type="ECO:0000313" key="15">
    <source>
        <dbReference type="Proteomes" id="UP001347796"/>
    </source>
</evidence>
<dbReference type="PANTHER" id="PTHR13388">
    <property type="entry name" value="DETONATOR, ISOFORM E"/>
    <property type="match status" value="1"/>
</dbReference>
<evidence type="ECO:0000256" key="2">
    <source>
        <dbReference type="ARBA" id="ARBA00006166"/>
    </source>
</evidence>
<keyword evidence="4 7" id="KW-1133">Transmembrane helix</keyword>
<dbReference type="InterPro" id="IPR055423">
    <property type="entry name" value="Ig_TMEM132_5th"/>
</dbReference>
<dbReference type="InterPro" id="IPR055424">
    <property type="entry name" value="Ig_TMEM132_6th"/>
</dbReference>
<dbReference type="PANTHER" id="PTHR13388:SF11">
    <property type="entry name" value="DETONATOR, ISOFORM E"/>
    <property type="match status" value="1"/>
</dbReference>
<feature type="domain" description="Transmembrane protein TMEM132 sixth" evidence="13">
    <location>
        <begin position="639"/>
        <end position="753"/>
    </location>
</feature>
<dbReference type="Pfam" id="PF23486">
    <property type="entry name" value="Ig_TMEM132_5th"/>
    <property type="match status" value="1"/>
</dbReference>
<evidence type="ECO:0000259" key="11">
    <source>
        <dbReference type="Pfam" id="PF23039"/>
    </source>
</evidence>
<dbReference type="AlphaFoldDB" id="A0AAN8KDZ8"/>
<name>A0AAN8KDZ8_PATCE</name>
<dbReference type="Pfam" id="PF15706">
    <property type="entry name" value="TMEM132_C"/>
    <property type="match status" value="1"/>
</dbReference>
<dbReference type="InterPro" id="IPR055421">
    <property type="entry name" value="TMEM132_3rd"/>
</dbReference>
<dbReference type="InterPro" id="IPR026307">
    <property type="entry name" value="TMEM132"/>
</dbReference>
<evidence type="ECO:0000256" key="3">
    <source>
        <dbReference type="ARBA" id="ARBA00022692"/>
    </source>
</evidence>
<dbReference type="GO" id="GO:0016020">
    <property type="term" value="C:membrane"/>
    <property type="evidence" value="ECO:0007669"/>
    <property type="project" value="UniProtKB-SubCell"/>
</dbReference>
<dbReference type="InterPro" id="IPR031436">
    <property type="entry name" value="TMEM132_C"/>
</dbReference>
<keyword evidence="5 7" id="KW-0472">Membrane</keyword>
<dbReference type="Pfam" id="PF23487">
    <property type="entry name" value="Ig_TMEM132_6th"/>
    <property type="match status" value="1"/>
</dbReference>
<organism evidence="14 15">
    <name type="scientific">Patella caerulea</name>
    <name type="common">Rayed Mediterranean limpet</name>
    <dbReference type="NCBI Taxonomy" id="87958"/>
    <lineage>
        <taxon>Eukaryota</taxon>
        <taxon>Metazoa</taxon>
        <taxon>Spiralia</taxon>
        <taxon>Lophotrochozoa</taxon>
        <taxon>Mollusca</taxon>
        <taxon>Gastropoda</taxon>
        <taxon>Patellogastropoda</taxon>
        <taxon>Patelloidea</taxon>
        <taxon>Patellidae</taxon>
        <taxon>Patella</taxon>
    </lineage>
</organism>
<evidence type="ECO:0000259" key="13">
    <source>
        <dbReference type="Pfam" id="PF23487"/>
    </source>
</evidence>
<evidence type="ECO:0000256" key="6">
    <source>
        <dbReference type="SAM" id="MobiDB-lite"/>
    </source>
</evidence>
<evidence type="ECO:0000256" key="7">
    <source>
        <dbReference type="SAM" id="Phobius"/>
    </source>
</evidence>
<sequence>MDLNGIMPKRGIITLLAAFVCVSVGCANAVEIAFDQPNDGYFLKSAYHKLKPSNPTQERELFVVTKRAELHKLRASHGPFEVYQAVPDEYLDKNTNTKSQSQIFHNLDVSVHLLTEELLPKWPQLQVLMHSQPVSEHLKIDDFRETVFDERWCGQLIVQHLDQRLTDVCILNQKDKNACVMDISIPIEWWHHNKSNIDVYYQVSRVEDNHECASESNSIVPGRSDDSKDKNLLAVIPLSTEDHRFDKKGDNRLIFRIPKTKYLPGSRFLVPVYLAANSDVQIVVVQAKVKNGLKIRGAAVKPNSPWSVYFEMKDRQKSAIVTAFIKNKPKFIQSTSNEQIFSWEFEVEEEAHGPETGRIIWNIDYEKNRPTVKQHDSRVTARIQIVSDDQKKIIPVFKEYNILNTAVLTGNRLSYPLKIYSVDKQGTLHDVTYMTVCHSADIEVIKVSADCSEVYLNGDETQGSHNVTIIAKTGYYTSFLHIQVWVPENRLDIQLSDHKLSQIRTWKVPDQKKRSKKSKRSSKLSQGFDSKFLLDVKSSEKTNQHGCRLRVQQSKVEVYARFIIQSASRTDFFHNRKAYLRVTDLVRDRLRIADSRVATLNGTVIQGHRQGRTEVQVLAPSGHIKGVRELRVGKDKVIIERLLVRVISGISLEIMKDRNQMESLSAVAHLQDKLVTKHQEGILDITLQFSDGTSFPLKYIPENEYDLSITSLNSQVVEIPGDSPNHKYSIIANNEGRGELVRVILKMKDPCMKKRSRSLGTSYVYVNVDFSKETNYLELQSDSNYDNRASDRWDKNDLPNKNTYKDHYSSKDEYFKYQHKTKNEKFPRIMGNEPQVIPVHIALDKLPESHPKSSQPKTEAQQQPIKDKDGLSPLEIGMYVLLAVFCVAILVFTVNCAVFMMRYRRKRMPSKFGKVKKGESVRQANDWVWIGRQTLERNAVNTKCSHTLMPEEDFNGNRMIRPTSSGIGSSVSSNSTGGSNRNSTVSTYKGSECSIRITANPLPDTGPEHSMQDDPEWDYEAMGMTYDQLMDYFDNLKESTA</sequence>
<evidence type="ECO:0000259" key="12">
    <source>
        <dbReference type="Pfam" id="PF23486"/>
    </source>
</evidence>
<evidence type="ECO:0000256" key="5">
    <source>
        <dbReference type="ARBA" id="ARBA00023136"/>
    </source>
</evidence>
<evidence type="ECO:0000259" key="10">
    <source>
        <dbReference type="Pfam" id="PF16070"/>
    </source>
</evidence>
<feature type="domain" description="Transmembrane protein family 132 fourth" evidence="10">
    <location>
        <begin position="393"/>
        <end position="488"/>
    </location>
</feature>
<feature type="domain" description="Transmembrane protein TMEM132 cohesin-like" evidence="11">
    <location>
        <begin position="250"/>
        <end position="384"/>
    </location>
</feature>
<feature type="region of interest" description="Disordered" evidence="6">
    <location>
        <begin position="847"/>
        <end position="866"/>
    </location>
</feature>
<comment type="similarity">
    <text evidence="2">Belongs to the TMEM132 family.</text>
</comment>
<evidence type="ECO:0000313" key="14">
    <source>
        <dbReference type="EMBL" id="KAK6190749.1"/>
    </source>
</evidence>
<dbReference type="Pfam" id="PF16070">
    <property type="entry name" value="Ig_TMEM132_4th"/>
    <property type="match status" value="1"/>
</dbReference>
<feature type="domain" description="Transmembrane protein TMEM132 C-terminal" evidence="9">
    <location>
        <begin position="852"/>
        <end position="934"/>
    </location>
</feature>
<dbReference type="InterPro" id="IPR031437">
    <property type="entry name" value="Ig_TMEM132_4th"/>
</dbReference>
<dbReference type="Pfam" id="PF23039">
    <property type="entry name" value="TMEM132_3rd"/>
    <property type="match status" value="1"/>
</dbReference>
<evidence type="ECO:0000256" key="1">
    <source>
        <dbReference type="ARBA" id="ARBA00004479"/>
    </source>
</evidence>
<feature type="transmembrane region" description="Helical" evidence="7">
    <location>
        <begin position="876"/>
        <end position="901"/>
    </location>
</feature>
<dbReference type="Proteomes" id="UP001347796">
    <property type="component" value="Unassembled WGS sequence"/>
</dbReference>
<reference evidence="14 15" key="1">
    <citation type="submission" date="2024-01" db="EMBL/GenBank/DDBJ databases">
        <title>The genome of the rayed Mediterranean limpet Patella caerulea (Linnaeus, 1758).</title>
        <authorList>
            <person name="Anh-Thu Weber A."/>
            <person name="Halstead-Nussloch G."/>
        </authorList>
    </citation>
    <scope>NUCLEOTIDE SEQUENCE [LARGE SCALE GENOMIC DNA]</scope>
    <source>
        <strain evidence="14">AATW-2023a</strain>
        <tissue evidence="14">Whole specimen</tissue>
    </source>
</reference>
<comment type="subcellular location">
    <subcellularLocation>
        <location evidence="1">Membrane</location>
        <topology evidence="1">Single-pass type I membrane protein</topology>
    </subcellularLocation>
</comment>
<evidence type="ECO:0000259" key="9">
    <source>
        <dbReference type="Pfam" id="PF15706"/>
    </source>
</evidence>
<feature type="signal peptide" evidence="8">
    <location>
        <begin position="1"/>
        <end position="29"/>
    </location>
</feature>
<keyword evidence="8" id="KW-0732">Signal</keyword>
<comment type="caution">
    <text evidence="14">The sequence shown here is derived from an EMBL/GenBank/DDBJ whole genome shotgun (WGS) entry which is preliminary data.</text>
</comment>
<feature type="chain" id="PRO_5043011485" evidence="8">
    <location>
        <begin position="30"/>
        <end position="1041"/>
    </location>
</feature>